<dbReference type="GO" id="GO:0005506">
    <property type="term" value="F:iron ion binding"/>
    <property type="evidence" value="ECO:0007669"/>
    <property type="project" value="InterPro"/>
</dbReference>
<feature type="region of interest" description="Disordered" evidence="1">
    <location>
        <begin position="200"/>
        <end position="262"/>
    </location>
</feature>
<feature type="domain" description="Rubredoxin-like" evidence="2">
    <location>
        <begin position="132"/>
        <end position="174"/>
    </location>
</feature>
<reference evidence="3 4" key="1">
    <citation type="journal article" date="2024" name="Science">
        <title>Giant polyketide synthase enzymes in the biosynthesis of giant marine polyether toxins.</title>
        <authorList>
            <person name="Fallon T.R."/>
            <person name="Shende V.V."/>
            <person name="Wierzbicki I.H."/>
            <person name="Pendleton A.L."/>
            <person name="Watervoot N.F."/>
            <person name="Auber R.P."/>
            <person name="Gonzalez D.J."/>
            <person name="Wisecaver J.H."/>
            <person name="Moore B.S."/>
        </authorList>
    </citation>
    <scope>NUCLEOTIDE SEQUENCE [LARGE SCALE GENOMIC DNA]</scope>
    <source>
        <strain evidence="3 4">12B1</strain>
    </source>
</reference>
<dbReference type="AlphaFoldDB" id="A0AB34JNY6"/>
<evidence type="ECO:0000313" key="3">
    <source>
        <dbReference type="EMBL" id="KAL1522987.1"/>
    </source>
</evidence>
<name>A0AB34JNY6_PRYPA</name>
<dbReference type="SUPFAM" id="SSF57802">
    <property type="entry name" value="Rubredoxin-like"/>
    <property type="match status" value="1"/>
</dbReference>
<protein>
    <recommendedName>
        <fullName evidence="2">Rubredoxin-like domain-containing protein</fullName>
    </recommendedName>
</protein>
<feature type="compositionally biased region" description="Acidic residues" evidence="1">
    <location>
        <begin position="200"/>
        <end position="212"/>
    </location>
</feature>
<organism evidence="3 4">
    <name type="scientific">Prymnesium parvum</name>
    <name type="common">Toxic golden alga</name>
    <dbReference type="NCBI Taxonomy" id="97485"/>
    <lineage>
        <taxon>Eukaryota</taxon>
        <taxon>Haptista</taxon>
        <taxon>Haptophyta</taxon>
        <taxon>Prymnesiophyceae</taxon>
        <taxon>Prymnesiales</taxon>
        <taxon>Prymnesiaceae</taxon>
        <taxon>Prymnesium</taxon>
    </lineage>
</organism>
<sequence>MACLLLALSSASAMRLLPRLPARSPASPVMRATDEPMPSRHVRIVVHNAELLSARTATQTKQKQQQTSKGIESVSIGGTTIKFAHDMTTTFKWGGLILGLVLVKILRKGKYAWTEEPNFKYISRNAVEEAELHEFQCESCGFTIFPARGREGKFFPDDYRCQNCNAKKEAFFDMNDLSDPRTIAALEKDEDFEYEIEEIVVPVDDPEDEGGDDTPPTSNKAPPPPPPPTGTAKGKPDAPPPASPPATPPPPPDFDPLNNPLI</sequence>
<evidence type="ECO:0000256" key="1">
    <source>
        <dbReference type="SAM" id="MobiDB-lite"/>
    </source>
</evidence>
<dbReference type="EMBL" id="JBGBPQ010000006">
    <property type="protein sequence ID" value="KAL1522987.1"/>
    <property type="molecule type" value="Genomic_DNA"/>
</dbReference>
<proteinExistence type="predicted"/>
<dbReference type="InterPro" id="IPR024934">
    <property type="entry name" value="Rubredoxin-like_dom"/>
</dbReference>
<comment type="caution">
    <text evidence="3">The sequence shown here is derived from an EMBL/GenBank/DDBJ whole genome shotgun (WGS) entry which is preliminary data.</text>
</comment>
<feature type="compositionally biased region" description="Pro residues" evidence="1">
    <location>
        <begin position="237"/>
        <end position="254"/>
    </location>
</feature>
<dbReference type="Proteomes" id="UP001515480">
    <property type="component" value="Unassembled WGS sequence"/>
</dbReference>
<evidence type="ECO:0000259" key="2">
    <source>
        <dbReference type="PROSITE" id="PS50903"/>
    </source>
</evidence>
<dbReference type="PROSITE" id="PS50903">
    <property type="entry name" value="RUBREDOXIN_LIKE"/>
    <property type="match status" value="1"/>
</dbReference>
<accession>A0AB34JNY6</accession>
<evidence type="ECO:0000313" key="4">
    <source>
        <dbReference type="Proteomes" id="UP001515480"/>
    </source>
</evidence>
<keyword evidence="4" id="KW-1185">Reference proteome</keyword>
<gene>
    <name evidence="3" type="ORF">AB1Y20_017950</name>
</gene>